<dbReference type="RefSeq" id="WP_380826333.1">
    <property type="nucleotide sequence ID" value="NZ_JBHTCG010000006.1"/>
</dbReference>
<evidence type="ECO:0000256" key="3">
    <source>
        <dbReference type="ARBA" id="ARBA00012257"/>
    </source>
</evidence>
<feature type="domain" description="Oxo-4-hydroxy-4-carboxy-5-ureidoimidazoline decarboxylase" evidence="8">
    <location>
        <begin position="15"/>
        <end position="167"/>
    </location>
</feature>
<keyword evidence="5" id="KW-0210">Decarboxylase</keyword>
<reference evidence="10" key="1">
    <citation type="journal article" date="2019" name="Int. J. Syst. Evol. Microbiol.">
        <title>The Global Catalogue of Microorganisms (GCM) 10K type strain sequencing project: providing services to taxonomists for standard genome sequencing and annotation.</title>
        <authorList>
            <consortium name="The Broad Institute Genomics Platform"/>
            <consortium name="The Broad Institute Genome Sequencing Center for Infectious Disease"/>
            <person name="Wu L."/>
            <person name="Ma J."/>
        </authorList>
    </citation>
    <scope>NUCLEOTIDE SEQUENCE [LARGE SCALE GENOMIC DNA]</scope>
    <source>
        <strain evidence="10">CECT 7649</strain>
    </source>
</reference>
<dbReference type="PANTHER" id="PTHR43466:SF1">
    <property type="entry name" value="2-OXO-4-HYDROXY-4-CARBOXY-5-UREIDOIMIDAZOLINE DECARBOXYLASE-RELATED"/>
    <property type="match status" value="1"/>
</dbReference>
<dbReference type="Pfam" id="PF09349">
    <property type="entry name" value="OHCU_decarbox"/>
    <property type="match status" value="1"/>
</dbReference>
<evidence type="ECO:0000256" key="2">
    <source>
        <dbReference type="ARBA" id="ARBA00004754"/>
    </source>
</evidence>
<dbReference type="InterPro" id="IPR036778">
    <property type="entry name" value="OHCU_decarboxylase_sf"/>
</dbReference>
<dbReference type="EMBL" id="JBHTCG010000006">
    <property type="protein sequence ID" value="MFC7382960.1"/>
    <property type="molecule type" value="Genomic_DNA"/>
</dbReference>
<dbReference type="Proteomes" id="UP001596496">
    <property type="component" value="Unassembled WGS sequence"/>
</dbReference>
<dbReference type="NCBIfam" id="NF010372">
    <property type="entry name" value="PRK13798.1"/>
    <property type="match status" value="1"/>
</dbReference>
<evidence type="ECO:0000259" key="8">
    <source>
        <dbReference type="Pfam" id="PF09349"/>
    </source>
</evidence>
<keyword evidence="10" id="KW-1185">Reference proteome</keyword>
<evidence type="ECO:0000256" key="6">
    <source>
        <dbReference type="ARBA" id="ARBA00023239"/>
    </source>
</evidence>
<dbReference type="EC" id="4.1.1.97" evidence="3"/>
<keyword evidence="6 9" id="KW-0456">Lyase</keyword>
<dbReference type="NCBIfam" id="TIGR03180">
    <property type="entry name" value="UraD_2"/>
    <property type="match status" value="1"/>
</dbReference>
<gene>
    <name evidence="9" type="primary">uraD</name>
    <name evidence="9" type="ORF">ACFQSB_12140</name>
</gene>
<evidence type="ECO:0000256" key="5">
    <source>
        <dbReference type="ARBA" id="ARBA00022793"/>
    </source>
</evidence>
<protein>
    <recommendedName>
        <fullName evidence="3">2-oxo-4-hydroxy-4-carboxy-5-ureidoimidazoline decarboxylase</fullName>
        <ecNumber evidence="3">4.1.1.97</ecNumber>
    </recommendedName>
</protein>
<accession>A0ABW2P479</accession>
<comment type="caution">
    <text evidence="9">The sequence shown here is derived from an EMBL/GenBank/DDBJ whole genome shotgun (WGS) entry which is preliminary data.</text>
</comment>
<evidence type="ECO:0000313" key="9">
    <source>
        <dbReference type="EMBL" id="MFC7382960.1"/>
    </source>
</evidence>
<name>A0ABW2P479_9ACTN</name>
<evidence type="ECO:0000256" key="7">
    <source>
        <dbReference type="SAM" id="MobiDB-lite"/>
    </source>
</evidence>
<dbReference type="InterPro" id="IPR018020">
    <property type="entry name" value="OHCU_decarboxylase"/>
</dbReference>
<dbReference type="SUPFAM" id="SSF158694">
    <property type="entry name" value="UraD-Like"/>
    <property type="match status" value="1"/>
</dbReference>
<evidence type="ECO:0000256" key="1">
    <source>
        <dbReference type="ARBA" id="ARBA00001163"/>
    </source>
</evidence>
<dbReference type="Gene3D" id="1.10.3330.10">
    <property type="entry name" value="Oxo-4-hydroxy-4-carboxy-5-ureidoimidazoline decarboxylase"/>
    <property type="match status" value="1"/>
</dbReference>
<feature type="region of interest" description="Disordered" evidence="7">
    <location>
        <begin position="171"/>
        <end position="241"/>
    </location>
</feature>
<feature type="compositionally biased region" description="Low complexity" evidence="7">
    <location>
        <begin position="219"/>
        <end position="231"/>
    </location>
</feature>
<comment type="pathway">
    <text evidence="2">Purine metabolism; urate degradation; (S)-allantoin from urate: step 3/3.</text>
</comment>
<dbReference type="PANTHER" id="PTHR43466">
    <property type="entry name" value="2-OXO-4-HYDROXY-4-CARBOXY-5-UREIDOIMIDAZOLINE DECARBOXYLASE-RELATED"/>
    <property type="match status" value="1"/>
</dbReference>
<dbReference type="InterPro" id="IPR017595">
    <property type="entry name" value="OHCU_decarboxylase-2"/>
</dbReference>
<comment type="catalytic activity">
    <reaction evidence="1">
        <text>5-hydroxy-2-oxo-4-ureido-2,5-dihydro-1H-imidazole-5-carboxylate + H(+) = (S)-allantoin + CO2</text>
        <dbReference type="Rhea" id="RHEA:26301"/>
        <dbReference type="ChEBI" id="CHEBI:15378"/>
        <dbReference type="ChEBI" id="CHEBI:15678"/>
        <dbReference type="ChEBI" id="CHEBI:16526"/>
        <dbReference type="ChEBI" id="CHEBI:58639"/>
        <dbReference type="EC" id="4.1.1.97"/>
    </reaction>
</comment>
<evidence type="ECO:0000256" key="4">
    <source>
        <dbReference type="ARBA" id="ARBA00022631"/>
    </source>
</evidence>
<feature type="region of interest" description="Disordered" evidence="7">
    <location>
        <begin position="75"/>
        <end position="97"/>
    </location>
</feature>
<dbReference type="GO" id="GO:0051997">
    <property type="term" value="F:2-oxo-4-hydroxy-4-carboxy-5-ureidoimidazoline decarboxylase activity"/>
    <property type="evidence" value="ECO:0007669"/>
    <property type="project" value="UniProtKB-EC"/>
</dbReference>
<proteinExistence type="predicted"/>
<feature type="compositionally biased region" description="Basic and acidic residues" evidence="7">
    <location>
        <begin position="232"/>
        <end position="241"/>
    </location>
</feature>
<keyword evidence="4" id="KW-0659">Purine metabolism</keyword>
<sequence>MPNVTPGSDGLAALNALSPPEAERELLSCCAAPAFARRVAAGLPYADAAALAAAAREAVRGLSWPQVLEALSAHPRIGDRAGGGGREASWSRAEQSGTAGADRRVLAQLAAGNVLYEQRFGHVYLVCATGLTAEEMADRLMARVRNDEETERAVVREELAEIAVLRAVKLATGPGDGDDPGSSSDPADPDPSGPAPADPDHGGPDPGGTGDSGGRDGGRWASGEGRGAAAGRDGHDGEEGR</sequence>
<evidence type="ECO:0000313" key="10">
    <source>
        <dbReference type="Proteomes" id="UP001596496"/>
    </source>
</evidence>
<organism evidence="9 10">
    <name type="scientific">Sphaerisporangium rhizosphaerae</name>
    <dbReference type="NCBI Taxonomy" id="2269375"/>
    <lineage>
        <taxon>Bacteria</taxon>
        <taxon>Bacillati</taxon>
        <taxon>Actinomycetota</taxon>
        <taxon>Actinomycetes</taxon>
        <taxon>Streptosporangiales</taxon>
        <taxon>Streptosporangiaceae</taxon>
        <taxon>Sphaerisporangium</taxon>
    </lineage>
</organism>